<evidence type="ECO:0000313" key="3">
    <source>
        <dbReference type="Proteomes" id="UP001055219"/>
    </source>
</evidence>
<sequence length="251" mass="28407">MASRAVNCARLPVRSSAGHHRRYTSKVEESIKRVAREAATKAQNTAIPRKVLIYHAGTIRTTFLGFLKASTLLVGAFYLSLVVPAYIKEGKDPLEIVKVAACGVIPAVFIGFISTPFVTHIHIRLPPSVAGSRQYIERYLQTGGLKPTTPIEVTSVGVIATPRTFIIPAGDLLPTRRRMGIVNYVRRSSPELEQEIKQKKWYQFRPATQFYIQQGRPGQPRQTRYHEPKSDKVQWWIWETLKEKLDKRATV</sequence>
<proteinExistence type="predicted"/>
<keyword evidence="1" id="KW-1133">Transmembrane helix</keyword>
<organism evidence="2 3">
    <name type="scientific">Emericellopsis cladophorae</name>
    <dbReference type="NCBI Taxonomy" id="2686198"/>
    <lineage>
        <taxon>Eukaryota</taxon>
        <taxon>Fungi</taxon>
        <taxon>Dikarya</taxon>
        <taxon>Ascomycota</taxon>
        <taxon>Pezizomycotina</taxon>
        <taxon>Sordariomycetes</taxon>
        <taxon>Hypocreomycetidae</taxon>
        <taxon>Hypocreales</taxon>
        <taxon>Bionectriaceae</taxon>
        <taxon>Emericellopsis</taxon>
    </lineage>
</organism>
<keyword evidence="1" id="KW-0812">Transmembrane</keyword>
<feature type="transmembrane region" description="Helical" evidence="1">
    <location>
        <begin position="66"/>
        <end position="87"/>
    </location>
</feature>
<feature type="transmembrane region" description="Helical" evidence="1">
    <location>
        <begin position="99"/>
        <end position="118"/>
    </location>
</feature>
<keyword evidence="1" id="KW-0472">Membrane</keyword>
<dbReference type="GeneID" id="75834827"/>
<gene>
    <name evidence="2" type="ORF">J7T54_008356</name>
</gene>
<protein>
    <submittedName>
        <fullName evidence="2">Uncharacterized protein</fullName>
    </submittedName>
</protein>
<dbReference type="AlphaFoldDB" id="A0A9Q0BF34"/>
<name>A0A9Q0BF34_9HYPO</name>
<keyword evidence="3" id="KW-1185">Reference proteome</keyword>
<reference evidence="2" key="2">
    <citation type="submission" date="2022-07" db="EMBL/GenBank/DDBJ databases">
        <authorList>
            <person name="Goncalves M.F.M."/>
            <person name="Hilario S."/>
            <person name="Van De Peer Y."/>
            <person name="Esteves A.C."/>
            <person name="Alves A."/>
        </authorList>
    </citation>
    <scope>NUCLEOTIDE SEQUENCE</scope>
    <source>
        <strain evidence="2">MUM 19.33</strain>
    </source>
</reference>
<accession>A0A9Q0BF34</accession>
<comment type="caution">
    <text evidence="2">The sequence shown here is derived from an EMBL/GenBank/DDBJ whole genome shotgun (WGS) entry which is preliminary data.</text>
</comment>
<dbReference type="EMBL" id="JAGIXG020000014">
    <property type="protein sequence ID" value="KAI6782270.1"/>
    <property type="molecule type" value="Genomic_DNA"/>
</dbReference>
<dbReference type="Proteomes" id="UP001055219">
    <property type="component" value="Unassembled WGS sequence"/>
</dbReference>
<evidence type="ECO:0000256" key="1">
    <source>
        <dbReference type="SAM" id="Phobius"/>
    </source>
</evidence>
<dbReference type="RefSeq" id="XP_051363126.1">
    <property type="nucleotide sequence ID" value="XM_051505385.1"/>
</dbReference>
<reference evidence="2" key="1">
    <citation type="journal article" date="2021" name="J Fungi (Basel)">
        <title>Genomic and Metabolomic Analyses of the Marine Fungus Emericellopsis cladophorae: Insights into Saltwater Adaptability Mechanisms and Its Biosynthetic Potential.</title>
        <authorList>
            <person name="Goncalves M.F.M."/>
            <person name="Hilario S."/>
            <person name="Van de Peer Y."/>
            <person name="Esteves A.C."/>
            <person name="Alves A."/>
        </authorList>
    </citation>
    <scope>NUCLEOTIDE SEQUENCE</scope>
    <source>
        <strain evidence="2">MUM 19.33</strain>
    </source>
</reference>
<dbReference type="OrthoDB" id="2386090at2759"/>
<evidence type="ECO:0000313" key="2">
    <source>
        <dbReference type="EMBL" id="KAI6782270.1"/>
    </source>
</evidence>